<evidence type="ECO:0000313" key="4">
    <source>
        <dbReference type="Proteomes" id="UP000837801"/>
    </source>
</evidence>
<dbReference type="EMBL" id="CAKXYY010000009">
    <property type="protein sequence ID" value="CAH2353135.1"/>
    <property type="molecule type" value="Genomic_DNA"/>
</dbReference>
<gene>
    <name evidence="3" type="ORF">CLIB1423_09S03554</name>
</gene>
<keyword evidence="2" id="KW-0732">Signal</keyword>
<feature type="chain" id="PRO_5040409094" evidence="2">
    <location>
        <begin position="19"/>
        <end position="137"/>
    </location>
</feature>
<dbReference type="Proteomes" id="UP000837801">
    <property type="component" value="Unassembled WGS sequence"/>
</dbReference>
<protein>
    <submittedName>
        <fullName evidence="3">Uncharacterized protein</fullName>
    </submittedName>
</protein>
<evidence type="ECO:0000256" key="2">
    <source>
        <dbReference type="SAM" id="SignalP"/>
    </source>
</evidence>
<name>A0A9P0VYP5_9ASCO</name>
<accession>A0A9P0VYP5</accession>
<feature type="region of interest" description="Disordered" evidence="1">
    <location>
        <begin position="72"/>
        <end position="118"/>
    </location>
</feature>
<comment type="caution">
    <text evidence="3">The sequence shown here is derived from an EMBL/GenBank/DDBJ whole genome shotgun (WGS) entry which is preliminary data.</text>
</comment>
<keyword evidence="4" id="KW-1185">Reference proteome</keyword>
<organism evidence="3 4">
    <name type="scientific">[Candida] railenensis</name>
    <dbReference type="NCBI Taxonomy" id="45579"/>
    <lineage>
        <taxon>Eukaryota</taxon>
        <taxon>Fungi</taxon>
        <taxon>Dikarya</taxon>
        <taxon>Ascomycota</taxon>
        <taxon>Saccharomycotina</taxon>
        <taxon>Pichiomycetes</taxon>
        <taxon>Debaryomycetaceae</taxon>
        <taxon>Kurtzmaniella</taxon>
    </lineage>
</organism>
<evidence type="ECO:0000313" key="3">
    <source>
        <dbReference type="EMBL" id="CAH2353135.1"/>
    </source>
</evidence>
<proteinExistence type="predicted"/>
<feature type="compositionally biased region" description="Low complexity" evidence="1">
    <location>
        <begin position="90"/>
        <end position="116"/>
    </location>
</feature>
<dbReference type="AlphaFoldDB" id="A0A9P0VYP5"/>
<evidence type="ECO:0000256" key="1">
    <source>
        <dbReference type="SAM" id="MobiDB-lite"/>
    </source>
</evidence>
<reference evidence="3" key="1">
    <citation type="submission" date="2022-03" db="EMBL/GenBank/DDBJ databases">
        <authorList>
            <person name="Legras J.-L."/>
            <person name="Devillers H."/>
            <person name="Grondin C."/>
        </authorList>
    </citation>
    <scope>NUCLEOTIDE SEQUENCE</scope>
    <source>
        <strain evidence="3">CLIB 1423</strain>
    </source>
</reference>
<feature type="signal peptide" evidence="2">
    <location>
        <begin position="1"/>
        <end position="18"/>
    </location>
</feature>
<sequence length="137" mass="14356">MQFIYITYFTALFVFALGLNSTTSGFQNSTSLNLTNPSTTQYYNTSTFSSPTVLISTGGVYNNYSSFGNVTSHTTTSHHSTTKGEVSTATGSDSESESQGTTSTEVVTGSTSQSSSNIGTTLSYASGLLVIVAAYLL</sequence>